<keyword evidence="3" id="KW-0804">Transcription</keyword>
<evidence type="ECO:0000313" key="7">
    <source>
        <dbReference type="Proteomes" id="UP000652761"/>
    </source>
</evidence>
<evidence type="ECO:0000256" key="4">
    <source>
        <dbReference type="ARBA" id="ARBA00023242"/>
    </source>
</evidence>
<comment type="subcellular location">
    <subcellularLocation>
        <location evidence="1">Nucleus</location>
    </subcellularLocation>
</comment>
<evidence type="ECO:0008006" key="8">
    <source>
        <dbReference type="Google" id="ProtNLM"/>
    </source>
</evidence>
<dbReference type="EMBL" id="NMUH01000915">
    <property type="protein sequence ID" value="MQL86626.1"/>
    <property type="molecule type" value="Genomic_DNA"/>
</dbReference>
<organism evidence="6 7">
    <name type="scientific">Colocasia esculenta</name>
    <name type="common">Wild taro</name>
    <name type="synonym">Arum esculentum</name>
    <dbReference type="NCBI Taxonomy" id="4460"/>
    <lineage>
        <taxon>Eukaryota</taxon>
        <taxon>Viridiplantae</taxon>
        <taxon>Streptophyta</taxon>
        <taxon>Embryophyta</taxon>
        <taxon>Tracheophyta</taxon>
        <taxon>Spermatophyta</taxon>
        <taxon>Magnoliopsida</taxon>
        <taxon>Liliopsida</taxon>
        <taxon>Araceae</taxon>
        <taxon>Aroideae</taxon>
        <taxon>Colocasieae</taxon>
        <taxon>Colocasia</taxon>
    </lineage>
</organism>
<evidence type="ECO:0000256" key="1">
    <source>
        <dbReference type="ARBA" id="ARBA00004123"/>
    </source>
</evidence>
<feature type="region of interest" description="Disordered" evidence="5">
    <location>
        <begin position="176"/>
        <end position="195"/>
    </location>
</feature>
<dbReference type="Proteomes" id="UP000652761">
    <property type="component" value="Unassembled WGS sequence"/>
</dbReference>
<evidence type="ECO:0000256" key="3">
    <source>
        <dbReference type="ARBA" id="ARBA00023163"/>
    </source>
</evidence>
<dbReference type="PANTHER" id="PTHR21277">
    <property type="entry name" value="TRANSCRIPTIONAL ADAPTER 1"/>
    <property type="match status" value="1"/>
</dbReference>
<accession>A0A843UVL9</accession>
<dbReference type="InterPro" id="IPR024738">
    <property type="entry name" value="Hfi1/Tada1"/>
</dbReference>
<dbReference type="GO" id="GO:0005634">
    <property type="term" value="C:nucleus"/>
    <property type="evidence" value="ECO:0007669"/>
    <property type="project" value="UniProtKB-SubCell"/>
</dbReference>
<dbReference type="OrthoDB" id="10264870at2759"/>
<dbReference type="GO" id="GO:0000124">
    <property type="term" value="C:SAGA complex"/>
    <property type="evidence" value="ECO:0007669"/>
    <property type="project" value="UniProtKB-ARBA"/>
</dbReference>
<evidence type="ECO:0000256" key="5">
    <source>
        <dbReference type="SAM" id="MobiDB-lite"/>
    </source>
</evidence>
<proteinExistence type="predicted"/>
<dbReference type="PANTHER" id="PTHR21277:SF5">
    <property type="entry name" value="TRANSCRIPTIONAL ADAPTER 1"/>
    <property type="match status" value="1"/>
</dbReference>
<dbReference type="CDD" id="cd22933">
    <property type="entry name" value="HFD_HFI1"/>
    <property type="match status" value="1"/>
</dbReference>
<sequence>MPPPPPQHPRIDLAELRSQISRKLGPERSQFYFNCLNRLLSQKLSKSQFDKLCFAALGRENIPLHNQFIRSILRNASQAKVPPPAAHHRDALKLSKDVGKNASSTGSGLHPTAAVIPIWSNGKIRSTSCRVRDQPSPLGPNGKSNNAIAHQLLVPSDVAAIRENGDSFPCDLKRHLQHQQGRPAGVPSKKQRAERSLPLEQVTVHGKDPLDLVLEDGKFDQADGAQSIGGPLQAPLGIPYFSASIGGARRAAPLPTCSSSDGFPSNYFSGELCHTEDLRKRMQEIAEVQGLGSVTMECANLLNNGLDAYLKRLIRSCVELGGAMSRNEPISYSVFKEQPHGKIMNGIRPGNHMHIHSSAGYLDGTPEQKNCGPVSMLDFRVAMELNPQQLGEDWPLLLEKVRLHSCEE</sequence>
<keyword evidence="7" id="KW-1185">Reference proteome</keyword>
<dbReference type="GO" id="GO:0006357">
    <property type="term" value="P:regulation of transcription by RNA polymerase II"/>
    <property type="evidence" value="ECO:0007669"/>
    <property type="project" value="TreeGrafter"/>
</dbReference>
<gene>
    <name evidence="6" type="ORF">Taro_019154</name>
</gene>
<keyword evidence="2" id="KW-0805">Transcription regulation</keyword>
<keyword evidence="4" id="KW-0539">Nucleus</keyword>
<evidence type="ECO:0000313" key="6">
    <source>
        <dbReference type="EMBL" id="MQL86626.1"/>
    </source>
</evidence>
<comment type="caution">
    <text evidence="6">The sequence shown here is derived from an EMBL/GenBank/DDBJ whole genome shotgun (WGS) entry which is preliminary data.</text>
</comment>
<dbReference type="AlphaFoldDB" id="A0A843UVL9"/>
<dbReference type="SMR" id="A0A843UVL9"/>
<name>A0A843UVL9_COLES</name>
<dbReference type="Pfam" id="PF12767">
    <property type="entry name" value="SAGA-Tad1"/>
    <property type="match status" value="1"/>
</dbReference>
<reference evidence="6" key="1">
    <citation type="submission" date="2017-07" db="EMBL/GenBank/DDBJ databases">
        <title>Taro Niue Genome Assembly and Annotation.</title>
        <authorList>
            <person name="Atibalentja N."/>
            <person name="Keating K."/>
            <person name="Fields C.J."/>
        </authorList>
    </citation>
    <scope>NUCLEOTIDE SEQUENCE</scope>
    <source>
        <strain evidence="6">Niue_2</strain>
        <tissue evidence="6">Leaf</tissue>
    </source>
</reference>
<evidence type="ECO:0000256" key="2">
    <source>
        <dbReference type="ARBA" id="ARBA00023015"/>
    </source>
</evidence>
<protein>
    <recommendedName>
        <fullName evidence="8">Transcriptional coactivator Hfi1/Transcriptional adapter 1</fullName>
    </recommendedName>
</protein>
<dbReference type="GO" id="GO:0003713">
    <property type="term" value="F:transcription coactivator activity"/>
    <property type="evidence" value="ECO:0007669"/>
    <property type="project" value="TreeGrafter"/>
</dbReference>